<comment type="caution">
    <text evidence="8">The sequence shown here is derived from an EMBL/GenBank/DDBJ whole genome shotgun (WGS) entry which is preliminary data.</text>
</comment>
<dbReference type="NCBIfam" id="TIGR01485">
    <property type="entry name" value="SPP_plant-cyano"/>
    <property type="match status" value="1"/>
</dbReference>
<dbReference type="EC" id="3.1.3.24" evidence="4"/>
<dbReference type="InterPro" id="IPR051518">
    <property type="entry name" value="Sucrose_Phosphatase"/>
</dbReference>
<dbReference type="InterPro" id="IPR006380">
    <property type="entry name" value="SPP-like_dom"/>
</dbReference>
<dbReference type="CDD" id="cd02605">
    <property type="entry name" value="HAD_SPP"/>
    <property type="match status" value="1"/>
</dbReference>
<evidence type="ECO:0000256" key="2">
    <source>
        <dbReference type="ARBA" id="ARBA00005070"/>
    </source>
</evidence>
<dbReference type="SFLD" id="SFLDG01141">
    <property type="entry name" value="C2.B.1:_Sucrose_Phosphatase_Li"/>
    <property type="match status" value="1"/>
</dbReference>
<name>A0A7C3VFZ2_9CYAN</name>
<comment type="similarity">
    <text evidence="3">Belongs to the sucrose phosphatase family.</text>
</comment>
<dbReference type="Gene3D" id="3.40.50.1000">
    <property type="entry name" value="HAD superfamily/HAD-like"/>
    <property type="match status" value="1"/>
</dbReference>
<dbReference type="InterPro" id="IPR006379">
    <property type="entry name" value="HAD-SF_hydro_IIB"/>
</dbReference>
<dbReference type="SFLD" id="SFLDG01140">
    <property type="entry name" value="C2.B:_Phosphomannomutase_and_P"/>
    <property type="match status" value="1"/>
</dbReference>
<dbReference type="UniPathway" id="UPA00371">
    <property type="reaction ID" value="UER00546"/>
</dbReference>
<dbReference type="GO" id="GO:0050307">
    <property type="term" value="F:sucrose-phosphate phosphatase activity"/>
    <property type="evidence" value="ECO:0007669"/>
    <property type="project" value="UniProtKB-EC"/>
</dbReference>
<proteinExistence type="inferred from homology"/>
<gene>
    <name evidence="8" type="ORF">ENR15_07110</name>
</gene>
<sequence length="260" mass="28885">MTDSQVTPKELQPQFLFITDLDHTFVGDADALRELQALLRQHRQAYGTKIVYATGRSPQLYRQLKAEQSLINPDALVTSVGTEIYYQDPSDVADREWSAILAPGWNREIVAATAAEFAELVPQPESEQRPFKLSYYISPELAAGILPKVESILQQQGLKVKLVYSGGKDLDFLPEKGNKGLAMQFLGQHWGISPERTVACGDSGNDIALFSVGSEKGIIVGNAKSELRQWYAQNRTPEIYLAQANYARGIVEGLKYFGFL</sequence>
<comment type="cofactor">
    <cofactor evidence="1">
        <name>Mg(2+)</name>
        <dbReference type="ChEBI" id="CHEBI:18420"/>
    </cofactor>
</comment>
<keyword evidence="5 8" id="KW-0378">Hydrolase</keyword>
<evidence type="ECO:0000256" key="4">
    <source>
        <dbReference type="ARBA" id="ARBA00013112"/>
    </source>
</evidence>
<reference evidence="8" key="1">
    <citation type="journal article" date="2020" name="mSystems">
        <title>Genome- and Community-Level Interaction Insights into Carbon Utilization and Element Cycling Functions of Hydrothermarchaeota in Hydrothermal Sediment.</title>
        <authorList>
            <person name="Zhou Z."/>
            <person name="Liu Y."/>
            <person name="Xu W."/>
            <person name="Pan J."/>
            <person name="Luo Z.H."/>
            <person name="Li M."/>
        </authorList>
    </citation>
    <scope>NUCLEOTIDE SEQUENCE [LARGE SCALE GENOMIC DNA]</scope>
    <source>
        <strain evidence="8">SpSt-374</strain>
    </source>
</reference>
<accession>A0A7C3VFZ2</accession>
<dbReference type="Gene3D" id="3.90.1070.10">
    <property type="match status" value="1"/>
</dbReference>
<evidence type="ECO:0000256" key="5">
    <source>
        <dbReference type="ARBA" id="ARBA00022801"/>
    </source>
</evidence>
<dbReference type="GO" id="GO:0000287">
    <property type="term" value="F:magnesium ion binding"/>
    <property type="evidence" value="ECO:0007669"/>
    <property type="project" value="InterPro"/>
</dbReference>
<dbReference type="NCBIfam" id="TIGR01484">
    <property type="entry name" value="HAD-SF-IIB"/>
    <property type="match status" value="1"/>
</dbReference>
<dbReference type="SFLD" id="SFLDS00003">
    <property type="entry name" value="Haloacid_Dehalogenase"/>
    <property type="match status" value="1"/>
</dbReference>
<evidence type="ECO:0000256" key="3">
    <source>
        <dbReference type="ARBA" id="ARBA00007211"/>
    </source>
</evidence>
<evidence type="ECO:0000256" key="1">
    <source>
        <dbReference type="ARBA" id="ARBA00001946"/>
    </source>
</evidence>
<protein>
    <recommendedName>
        <fullName evidence="4">sucrose-phosphate phosphatase</fullName>
        <ecNumber evidence="4">3.1.3.24</ecNumber>
    </recommendedName>
</protein>
<dbReference type="Pfam" id="PF05116">
    <property type="entry name" value="S6PP"/>
    <property type="match status" value="1"/>
</dbReference>
<dbReference type="SUPFAM" id="SSF56784">
    <property type="entry name" value="HAD-like"/>
    <property type="match status" value="1"/>
</dbReference>
<comment type="pathway">
    <text evidence="2">Glycan biosynthesis; sucrose biosynthesis; sucrose from D-fructose 6-phosphate and UDP-alpha-D-glucose: step 2/2.</text>
</comment>
<dbReference type="InterPro" id="IPR012847">
    <property type="entry name" value="Sucrose_phosphatase_pln/cyn"/>
</dbReference>
<evidence type="ECO:0000259" key="7">
    <source>
        <dbReference type="Pfam" id="PF05116"/>
    </source>
</evidence>
<dbReference type="InterPro" id="IPR023214">
    <property type="entry name" value="HAD_sf"/>
</dbReference>
<evidence type="ECO:0000256" key="6">
    <source>
        <dbReference type="ARBA" id="ARBA00048036"/>
    </source>
</evidence>
<dbReference type="AlphaFoldDB" id="A0A7C3VFZ2"/>
<comment type="catalytic activity">
    <reaction evidence="6">
        <text>sucrose 6(F)-phosphate + H2O = sucrose + phosphate</text>
        <dbReference type="Rhea" id="RHEA:19289"/>
        <dbReference type="ChEBI" id="CHEBI:15377"/>
        <dbReference type="ChEBI" id="CHEBI:17992"/>
        <dbReference type="ChEBI" id="CHEBI:43474"/>
        <dbReference type="ChEBI" id="CHEBI:57723"/>
        <dbReference type="EC" id="3.1.3.24"/>
    </reaction>
</comment>
<organism evidence="8">
    <name type="scientific">Planktothricoides sp. SpSt-374</name>
    <dbReference type="NCBI Taxonomy" id="2282167"/>
    <lineage>
        <taxon>Bacteria</taxon>
        <taxon>Bacillati</taxon>
        <taxon>Cyanobacteriota</taxon>
        <taxon>Cyanophyceae</taxon>
        <taxon>Oscillatoriophycideae</taxon>
        <taxon>Oscillatoriales</taxon>
        <taxon>Oscillatoriaceae</taxon>
        <taxon>Planktothricoides</taxon>
    </lineage>
</organism>
<dbReference type="NCBIfam" id="TIGR01482">
    <property type="entry name" value="SPP-subfamily"/>
    <property type="match status" value="1"/>
</dbReference>
<dbReference type="GO" id="GO:0005986">
    <property type="term" value="P:sucrose biosynthetic process"/>
    <property type="evidence" value="ECO:0007669"/>
    <property type="project" value="UniProtKB-UniPathway"/>
</dbReference>
<dbReference type="InterPro" id="IPR036412">
    <property type="entry name" value="HAD-like_sf"/>
</dbReference>
<dbReference type="PANTHER" id="PTHR46521">
    <property type="entry name" value="SUCROSE-PHOSPHATASE 2-RELATED"/>
    <property type="match status" value="1"/>
</dbReference>
<dbReference type="EMBL" id="DSPX01000066">
    <property type="protein sequence ID" value="HGG00412.1"/>
    <property type="molecule type" value="Genomic_DNA"/>
</dbReference>
<feature type="domain" description="Sucrose phosphatase-like" evidence="7">
    <location>
        <begin position="13"/>
        <end position="258"/>
    </location>
</feature>
<evidence type="ECO:0000313" key="8">
    <source>
        <dbReference type="EMBL" id="HGG00412.1"/>
    </source>
</evidence>
<dbReference type="PANTHER" id="PTHR46521:SF4">
    <property type="entry name" value="SUCROSE-PHOSPHATASE 2-RELATED"/>
    <property type="match status" value="1"/>
</dbReference>